<comment type="similarity">
    <text evidence="1 6 7">Belongs to the acetokinase family.</text>
</comment>
<evidence type="ECO:0000313" key="8">
    <source>
        <dbReference type="EMBL" id="EFV99169.1"/>
    </source>
</evidence>
<keyword evidence="4 6" id="KW-0418">Kinase</keyword>
<evidence type="ECO:0000313" key="9">
    <source>
        <dbReference type="Proteomes" id="UP000002814"/>
    </source>
</evidence>
<feature type="site" description="Transition state stabilizer" evidence="6">
    <location>
        <position position="272"/>
    </location>
</feature>
<dbReference type="InterPro" id="IPR000890">
    <property type="entry name" value="Aliphatic_acid_kin_short-chain"/>
</dbReference>
<comment type="caution">
    <text evidence="8">The sequence shown here is derived from an EMBL/GenBank/DDBJ whole genome shotgun (WGS) entry which is preliminary data.</text>
</comment>
<feature type="binding site" evidence="6">
    <location>
        <begin position="314"/>
        <end position="316"/>
    </location>
    <ligand>
        <name>ATP</name>
        <dbReference type="ChEBI" id="CHEBI:30616"/>
    </ligand>
</feature>
<dbReference type="GO" id="GO:0008776">
    <property type="term" value="F:acetate kinase activity"/>
    <property type="evidence" value="ECO:0007669"/>
    <property type="project" value="UniProtKB-UniRule"/>
</dbReference>
<dbReference type="Gene3D" id="3.30.420.40">
    <property type="match status" value="2"/>
</dbReference>
<dbReference type="GO" id="GO:0005737">
    <property type="term" value="C:cytoplasm"/>
    <property type="evidence" value="ECO:0007669"/>
    <property type="project" value="UniProtKB-SubCell"/>
</dbReference>
<dbReference type="SUPFAM" id="SSF53067">
    <property type="entry name" value="Actin-like ATPase domain"/>
    <property type="match status" value="2"/>
</dbReference>
<feature type="binding site" evidence="6">
    <location>
        <position position="119"/>
    </location>
    <ligand>
        <name>substrate</name>
    </ligand>
</feature>
<dbReference type="GO" id="GO:0005524">
    <property type="term" value="F:ATP binding"/>
    <property type="evidence" value="ECO:0007669"/>
    <property type="project" value="UniProtKB-KW"/>
</dbReference>
<evidence type="ECO:0000256" key="2">
    <source>
        <dbReference type="ARBA" id="ARBA00022679"/>
    </source>
</evidence>
<feature type="binding site" evidence="6">
    <location>
        <position position="38"/>
    </location>
    <ligand>
        <name>Mg(2+)</name>
        <dbReference type="ChEBI" id="CHEBI:18420"/>
    </ligand>
</feature>
<dbReference type="NCBIfam" id="TIGR00016">
    <property type="entry name" value="ackA"/>
    <property type="match status" value="1"/>
</dbReference>
<feature type="binding site" evidence="6">
    <location>
        <begin position="362"/>
        <end position="366"/>
    </location>
    <ligand>
        <name>ATP</name>
        <dbReference type="ChEBI" id="CHEBI:30616"/>
    </ligand>
</feature>
<evidence type="ECO:0000256" key="1">
    <source>
        <dbReference type="ARBA" id="ARBA00008748"/>
    </source>
</evidence>
<feature type="binding site" evidence="6">
    <location>
        <begin position="239"/>
        <end position="243"/>
    </location>
    <ligand>
        <name>ATP</name>
        <dbReference type="ChEBI" id="CHEBI:30616"/>
    </ligand>
</feature>
<feature type="site" description="Transition state stabilizer" evidence="6">
    <location>
        <position position="208"/>
    </location>
</feature>
<comment type="catalytic activity">
    <reaction evidence="6">
        <text>acetate + ATP = acetyl phosphate + ADP</text>
        <dbReference type="Rhea" id="RHEA:11352"/>
        <dbReference type="ChEBI" id="CHEBI:22191"/>
        <dbReference type="ChEBI" id="CHEBI:30089"/>
        <dbReference type="ChEBI" id="CHEBI:30616"/>
        <dbReference type="ChEBI" id="CHEBI:456216"/>
        <dbReference type="EC" id="2.7.2.1"/>
    </reaction>
</comment>
<evidence type="ECO:0000256" key="3">
    <source>
        <dbReference type="ARBA" id="ARBA00022741"/>
    </source>
</evidence>
<dbReference type="PRINTS" id="PR00471">
    <property type="entry name" value="ACETATEKNASE"/>
</dbReference>
<dbReference type="CDD" id="cd24010">
    <property type="entry name" value="ASKHA_NBD_AcK_PK"/>
    <property type="match status" value="1"/>
</dbReference>
<keyword evidence="9" id="KW-1185">Reference proteome</keyword>
<organism evidence="8 9">
    <name type="scientific">Streptococcus australis ATCC 700641</name>
    <dbReference type="NCBI Taxonomy" id="888833"/>
    <lineage>
        <taxon>Bacteria</taxon>
        <taxon>Bacillati</taxon>
        <taxon>Bacillota</taxon>
        <taxon>Bacilli</taxon>
        <taxon>Lactobacillales</taxon>
        <taxon>Streptococcaceae</taxon>
        <taxon>Streptococcus</taxon>
    </lineage>
</organism>
<dbReference type="InterPro" id="IPR043129">
    <property type="entry name" value="ATPase_NBD"/>
</dbReference>
<evidence type="ECO:0000256" key="6">
    <source>
        <dbReference type="HAMAP-Rule" id="MF_00020"/>
    </source>
</evidence>
<dbReference type="GO" id="GO:0000287">
    <property type="term" value="F:magnesium ion binding"/>
    <property type="evidence" value="ECO:0007669"/>
    <property type="project" value="UniProtKB-UniRule"/>
</dbReference>
<dbReference type="Pfam" id="PF00871">
    <property type="entry name" value="Acetate_kinase"/>
    <property type="match status" value="1"/>
</dbReference>
<dbReference type="EMBL" id="AEQR01000019">
    <property type="protein sequence ID" value="EFV99169.1"/>
    <property type="molecule type" value="Genomic_DNA"/>
</dbReference>
<gene>
    <name evidence="6 8" type="primary">ackA</name>
    <name evidence="8" type="ORF">HMPREF9421_1277</name>
</gene>
<sequence length="426" mass="47376">MFKKLYIIDCRTEAIEIRSVLLLYLEGEKMSDKILAINAGSSSLKFQLLEMPSEAVIAKGIFDRIGFKDGKVKYQTKRNQVQKNVCIPSHEFAVQVLLGTLVESGEIHSIEEIVGVGHRVAHGGESFKGSVLVDEKNEEIISDLGDLAPSHNPISLSVIKSFKTHFPSIKNVAVFDTSFHQTMEPVHYLYPLPYSLYEKFHVRKYGFHGISHAYIAETVEKIFQQEEHAKENVKIISCHLGNGASICAIKEQQSVNTSMGFTPIDGLMMGSRCGSIDPMIIPYLVERQKMPIHEVKKLLNEASGLLGISEMSNDMRDLIQAVTKGNQKAILAIEMFVNRVAHTIASYIVDLDGLDALVFTGGIGENAALIRSLVVDKLQVFGMSVNKELNENGSLYIQDANSKCKILVVQTNEELMIARETYRLSL</sequence>
<dbReference type="PROSITE" id="PS01075">
    <property type="entry name" value="ACETATE_KINASE_1"/>
    <property type="match status" value="1"/>
</dbReference>
<feature type="binding site" evidence="6">
    <location>
        <position position="45"/>
    </location>
    <ligand>
        <name>ATP</name>
        <dbReference type="ChEBI" id="CHEBI:30616"/>
    </ligand>
</feature>
<feature type="active site" description="Proton donor/acceptor" evidence="6">
    <location>
        <position position="176"/>
    </location>
</feature>
<dbReference type="EC" id="2.7.2.1" evidence="6"/>
<dbReference type="GO" id="GO:0006083">
    <property type="term" value="P:acetate metabolic process"/>
    <property type="evidence" value="ECO:0007669"/>
    <property type="project" value="TreeGrafter"/>
</dbReference>
<dbReference type="PANTHER" id="PTHR21060:SF15">
    <property type="entry name" value="ACETATE KINASE-RELATED"/>
    <property type="match status" value="1"/>
</dbReference>
<keyword evidence="6" id="KW-0479">Metal-binding</keyword>
<evidence type="ECO:0000256" key="7">
    <source>
        <dbReference type="RuleBase" id="RU003835"/>
    </source>
</evidence>
<comment type="function">
    <text evidence="6">Catalyzes the formation of acetyl phosphate from acetate and ATP. Can also catalyze the reverse reaction.</text>
</comment>
<dbReference type="AlphaFoldDB" id="E7SAR0"/>
<dbReference type="InterPro" id="IPR023865">
    <property type="entry name" value="Aliphatic_acid_kinase_CS"/>
</dbReference>
<protein>
    <recommendedName>
        <fullName evidence="6">Acetate kinase</fullName>
        <ecNumber evidence="6">2.7.2.1</ecNumber>
    </recommendedName>
    <alternativeName>
        <fullName evidence="6">Acetokinase</fullName>
    </alternativeName>
</protein>
<dbReference type="HAMAP" id="MF_00020">
    <property type="entry name" value="Acetate_kinase"/>
    <property type="match status" value="1"/>
</dbReference>
<dbReference type="PIRSF" id="PIRSF000722">
    <property type="entry name" value="Acetate_prop_kin"/>
    <property type="match status" value="1"/>
</dbReference>
<dbReference type="InterPro" id="IPR004372">
    <property type="entry name" value="Ac/propionate_kinase"/>
</dbReference>
<keyword evidence="6" id="KW-0963">Cytoplasm</keyword>
<proteinExistence type="inferred from homology"/>
<keyword evidence="3 6" id="KW-0547">Nucleotide-binding</keyword>
<dbReference type="PANTHER" id="PTHR21060">
    <property type="entry name" value="ACETATE KINASE"/>
    <property type="match status" value="1"/>
</dbReference>
<dbReference type="Proteomes" id="UP000002814">
    <property type="component" value="Unassembled WGS sequence"/>
</dbReference>
<keyword evidence="2 6" id="KW-0808">Transferase</keyword>
<accession>E7SAR0</accession>
<name>E7SAR0_9STRE</name>
<evidence type="ECO:0000256" key="4">
    <source>
        <dbReference type="ARBA" id="ARBA00022777"/>
    </source>
</evidence>
<reference evidence="8 9" key="1">
    <citation type="submission" date="2010-12" db="EMBL/GenBank/DDBJ databases">
        <authorList>
            <person name="Muzny D."/>
            <person name="Qin X."/>
            <person name="Deng J."/>
            <person name="Jiang H."/>
            <person name="Liu Y."/>
            <person name="Qu J."/>
            <person name="Song X.-Z."/>
            <person name="Zhang L."/>
            <person name="Thornton R."/>
            <person name="Coyle M."/>
            <person name="Francisco L."/>
            <person name="Jackson L."/>
            <person name="Javaid M."/>
            <person name="Korchina V."/>
            <person name="Kovar C."/>
            <person name="Mata R."/>
            <person name="Mathew T."/>
            <person name="Ngo R."/>
            <person name="Nguyen L."/>
            <person name="Nguyen N."/>
            <person name="Okwuonu G."/>
            <person name="Ongeri F."/>
            <person name="Pham C."/>
            <person name="Simmons D."/>
            <person name="Wilczek-Boney K."/>
            <person name="Hale W."/>
            <person name="Jakkamsetti A."/>
            <person name="Pham P."/>
            <person name="Ruth R."/>
            <person name="San Lucas F."/>
            <person name="Warren J."/>
            <person name="Zhang J."/>
            <person name="Zhao Z."/>
            <person name="Zhou C."/>
            <person name="Zhu D."/>
            <person name="Lee S."/>
            <person name="Bess C."/>
            <person name="Blankenburg K."/>
            <person name="Forbes L."/>
            <person name="Fu Q."/>
            <person name="Gubbala S."/>
            <person name="Hirani K."/>
            <person name="Jayaseelan J.C."/>
            <person name="Lara F."/>
            <person name="Munidasa M."/>
            <person name="Palculict T."/>
            <person name="Patil S."/>
            <person name="Pu L.-L."/>
            <person name="Saada N."/>
            <person name="Tang L."/>
            <person name="Weissenberger G."/>
            <person name="Zhu Y."/>
            <person name="Hemphill L."/>
            <person name="Shang Y."/>
            <person name="Youmans B."/>
            <person name="Ayvaz T."/>
            <person name="Ross M."/>
            <person name="Santibanez J."/>
            <person name="Aqrawi P."/>
            <person name="Gross S."/>
            <person name="Joshi V."/>
            <person name="Fowler G."/>
            <person name="Nazareth L."/>
            <person name="Reid J."/>
            <person name="Worley K."/>
            <person name="Petrosino J."/>
            <person name="Highlander S."/>
            <person name="Gibbs R."/>
        </authorList>
    </citation>
    <scope>NUCLEOTIDE SEQUENCE [LARGE SCALE GENOMIC DNA]</scope>
    <source>
        <strain evidence="8 9">ATCC 700641</strain>
    </source>
</reference>
<comment type="pathway">
    <text evidence="6">Metabolic intermediate biosynthesis; acetyl-CoA biosynthesis; acetyl-CoA from acetate: step 1/2.</text>
</comment>
<dbReference type="eggNOG" id="COG0282">
    <property type="taxonomic scope" value="Bacteria"/>
</dbReference>
<comment type="cofactor">
    <cofactor evidence="6">
        <name>Mg(2+)</name>
        <dbReference type="ChEBI" id="CHEBI:18420"/>
    </cofactor>
    <cofactor evidence="6">
        <name>Mn(2+)</name>
        <dbReference type="ChEBI" id="CHEBI:29035"/>
    </cofactor>
    <text evidence="6">Mg(2+). Can also accept Mn(2+).</text>
</comment>
<evidence type="ECO:0000256" key="5">
    <source>
        <dbReference type="ARBA" id="ARBA00022840"/>
    </source>
</evidence>
<keyword evidence="5 6" id="KW-0067">ATP-binding</keyword>
<keyword evidence="6" id="KW-0460">Magnesium</keyword>
<dbReference type="HOGENOM" id="CLU_020352_0_1_9"/>
<dbReference type="UniPathway" id="UPA00340">
    <property type="reaction ID" value="UER00458"/>
</dbReference>
<comment type="subcellular location">
    <subcellularLocation>
        <location evidence="6">Cytoplasm</location>
    </subcellularLocation>
</comment>
<dbReference type="GO" id="GO:0006085">
    <property type="term" value="P:acetyl-CoA biosynthetic process"/>
    <property type="evidence" value="ECO:0007669"/>
    <property type="project" value="UniProtKB-UniRule"/>
</dbReference>
<feature type="binding site" evidence="6">
    <location>
        <position position="413"/>
    </location>
    <ligand>
        <name>Mg(2+)</name>
        <dbReference type="ChEBI" id="CHEBI:18420"/>
    </ligand>
</feature>
<comment type="subunit">
    <text evidence="6">Homodimer.</text>
</comment>